<accession>A0A6I6F876</accession>
<dbReference type="Pfam" id="PF07870">
    <property type="entry name" value="DUF1657"/>
    <property type="match status" value="1"/>
</dbReference>
<proteinExistence type="predicted"/>
<gene>
    <name evidence="1" type="ORF">GOM49_17235</name>
</gene>
<sequence length="79" mass="9076">MTVITKLNQTLEMLKSAESNCKTFSMDTEDTNAKQMYEQVAQNINQCINTLQSRTNFVMSEEPQYQPQIPKTPVQDLES</sequence>
<evidence type="ECO:0000313" key="1">
    <source>
        <dbReference type="EMBL" id="QGU96598.1"/>
    </source>
</evidence>
<name>A0A6I6F876_9CLOT</name>
<keyword evidence="2" id="KW-1185">Reference proteome</keyword>
<evidence type="ECO:0000313" key="2">
    <source>
        <dbReference type="Proteomes" id="UP000422764"/>
    </source>
</evidence>
<protein>
    <submittedName>
        <fullName evidence="1">DUF1657 domain-containing protein</fullName>
    </submittedName>
</protein>
<dbReference type="EMBL" id="CP046522">
    <property type="protein sequence ID" value="QGU96598.1"/>
    <property type="molecule type" value="Genomic_DNA"/>
</dbReference>
<dbReference type="InterPro" id="IPR012452">
    <property type="entry name" value="DUF1657"/>
</dbReference>
<reference evidence="1 2" key="1">
    <citation type="submission" date="2019-12" db="EMBL/GenBank/DDBJ databases">
        <title>Genome sequenceing of Clostridium bovifaecis.</title>
        <authorList>
            <person name="Yao Y."/>
        </authorList>
    </citation>
    <scope>NUCLEOTIDE SEQUENCE [LARGE SCALE GENOMIC DNA]</scope>
    <source>
        <strain evidence="1 2">BXX</strain>
    </source>
</reference>
<organism evidence="1 2">
    <name type="scientific">Clostridium bovifaecis</name>
    <dbReference type="NCBI Taxonomy" id="2184719"/>
    <lineage>
        <taxon>Bacteria</taxon>
        <taxon>Bacillati</taxon>
        <taxon>Bacillota</taxon>
        <taxon>Clostridia</taxon>
        <taxon>Eubacteriales</taxon>
        <taxon>Clostridiaceae</taxon>
        <taxon>Clostridium</taxon>
    </lineage>
</organism>
<dbReference type="AlphaFoldDB" id="A0A6I6F876"/>
<dbReference type="Proteomes" id="UP000422764">
    <property type="component" value="Chromosome"/>
</dbReference>